<name>A0ABQ4U6B0_9HYPH</name>
<evidence type="ECO:0000256" key="2">
    <source>
        <dbReference type="SAM" id="SignalP"/>
    </source>
</evidence>
<feature type="signal peptide" evidence="2">
    <location>
        <begin position="1"/>
        <end position="22"/>
    </location>
</feature>
<evidence type="ECO:0000313" key="3">
    <source>
        <dbReference type="EMBL" id="GJE61942.1"/>
    </source>
</evidence>
<feature type="chain" id="PRO_5045238819" evidence="2">
    <location>
        <begin position="23"/>
        <end position="79"/>
    </location>
</feature>
<keyword evidence="4" id="KW-1185">Reference proteome</keyword>
<gene>
    <name evidence="3" type="ORF">MPOCJGCO_4070</name>
</gene>
<organism evidence="3 4">
    <name type="scientific">Methylobacterium trifolii</name>
    <dbReference type="NCBI Taxonomy" id="1003092"/>
    <lineage>
        <taxon>Bacteria</taxon>
        <taxon>Pseudomonadati</taxon>
        <taxon>Pseudomonadota</taxon>
        <taxon>Alphaproteobacteria</taxon>
        <taxon>Hyphomicrobiales</taxon>
        <taxon>Methylobacteriaceae</taxon>
        <taxon>Methylobacterium</taxon>
    </lineage>
</organism>
<reference evidence="3" key="1">
    <citation type="journal article" date="2021" name="Front. Microbiol.">
        <title>Comprehensive Comparative Genomics and Phenotyping of Methylobacterium Species.</title>
        <authorList>
            <person name="Alessa O."/>
            <person name="Ogura Y."/>
            <person name="Fujitani Y."/>
            <person name="Takami H."/>
            <person name="Hayashi T."/>
            <person name="Sahin N."/>
            <person name="Tani A."/>
        </authorList>
    </citation>
    <scope>NUCLEOTIDE SEQUENCE</scope>
    <source>
        <strain evidence="3">DSM 23632</strain>
    </source>
</reference>
<evidence type="ECO:0000313" key="4">
    <source>
        <dbReference type="Proteomes" id="UP001055057"/>
    </source>
</evidence>
<feature type="region of interest" description="Disordered" evidence="1">
    <location>
        <begin position="17"/>
        <end position="79"/>
    </location>
</feature>
<keyword evidence="2" id="KW-0732">Signal</keyword>
<accession>A0ABQ4U6B0</accession>
<evidence type="ECO:0000256" key="1">
    <source>
        <dbReference type="SAM" id="MobiDB-lite"/>
    </source>
</evidence>
<dbReference type="EMBL" id="BPRB01000258">
    <property type="protein sequence ID" value="GJE61942.1"/>
    <property type="molecule type" value="Genomic_DNA"/>
</dbReference>
<reference evidence="3" key="2">
    <citation type="submission" date="2021-08" db="EMBL/GenBank/DDBJ databases">
        <authorList>
            <person name="Tani A."/>
            <person name="Ola A."/>
            <person name="Ogura Y."/>
            <person name="Katsura K."/>
            <person name="Hayashi T."/>
        </authorList>
    </citation>
    <scope>NUCLEOTIDE SEQUENCE</scope>
    <source>
        <strain evidence="3">DSM 23632</strain>
    </source>
</reference>
<dbReference type="RefSeq" id="WP_238184495.1">
    <property type="nucleotide sequence ID" value="NZ_BPRB01000258.1"/>
</dbReference>
<comment type="caution">
    <text evidence="3">The sequence shown here is derived from an EMBL/GenBank/DDBJ whole genome shotgun (WGS) entry which is preliminary data.</text>
</comment>
<proteinExistence type="predicted"/>
<dbReference type="Proteomes" id="UP001055057">
    <property type="component" value="Unassembled WGS sequence"/>
</dbReference>
<sequence length="79" mass="9177">MKLVLAASLVAIGLLSGAPASAQSIGIGPDGPNIDLRSRGQRERDMDREEARRENRRDMRREQRRRDMEDDDDRPRRRY</sequence>
<feature type="compositionally biased region" description="Basic and acidic residues" evidence="1">
    <location>
        <begin position="36"/>
        <end position="68"/>
    </location>
</feature>
<protein>
    <submittedName>
        <fullName evidence="3">Uncharacterized protein</fullName>
    </submittedName>
</protein>